<gene>
    <name evidence="1" type="ORF">LCGC14_2512250</name>
</gene>
<dbReference type="Gene3D" id="3.40.960.10">
    <property type="entry name" value="VSR Endonuclease"/>
    <property type="match status" value="1"/>
</dbReference>
<proteinExistence type="predicted"/>
<comment type="caution">
    <text evidence="1">The sequence shown here is derived from an EMBL/GenBank/DDBJ whole genome shotgun (WGS) entry which is preliminary data.</text>
</comment>
<sequence>YCSEEKFDYSMCESIVKKQGFTLLTTEQFEFIRKNAKLRIKCKNNHIVDKGLQYILKNSNCKHCNRNVKRTIEECAILAISYGGQCISKHYVNGKTKLEWECSKEHRWFAIPNNILCKRSWCPECSGNKQYTIGDARTVAKKRRGICLSNEYNNVNHHLLWRCEHRHEWSTSFKVINNGFWCPECNNIQRGVRSRLQDGLQQAQDIAAENGGACLSLEYISIASKMIWSCNNKHIWNTSLYSVRSGSWCPKCKISKPQRKLFKIIQSIFPAHNVEMNYRDFGWLKNRRTGIKQEIDIYVPKIKLAIEYDGEQHFMPVCFGGISKERAEYNLKIVKRRDKLKNKKMKKYSKDIKNFVRFCYRDKLTKESVLESLRKKGVSV</sequence>
<evidence type="ECO:0000313" key="1">
    <source>
        <dbReference type="EMBL" id="KKL14779.1"/>
    </source>
</evidence>
<organism evidence="1">
    <name type="scientific">marine sediment metagenome</name>
    <dbReference type="NCBI Taxonomy" id="412755"/>
    <lineage>
        <taxon>unclassified sequences</taxon>
        <taxon>metagenomes</taxon>
        <taxon>ecological metagenomes</taxon>
    </lineage>
</organism>
<name>A0A0F9AYU4_9ZZZZ</name>
<feature type="non-terminal residue" evidence="1">
    <location>
        <position position="1"/>
    </location>
</feature>
<protein>
    <recommendedName>
        <fullName evidence="2">Zinc-ribbon domain-containing protein</fullName>
    </recommendedName>
</protein>
<reference evidence="1" key="1">
    <citation type="journal article" date="2015" name="Nature">
        <title>Complex archaea that bridge the gap between prokaryotes and eukaryotes.</title>
        <authorList>
            <person name="Spang A."/>
            <person name="Saw J.H."/>
            <person name="Jorgensen S.L."/>
            <person name="Zaremba-Niedzwiedzka K."/>
            <person name="Martijn J."/>
            <person name="Lind A.E."/>
            <person name="van Eijk R."/>
            <person name="Schleper C."/>
            <person name="Guy L."/>
            <person name="Ettema T.J."/>
        </authorList>
    </citation>
    <scope>NUCLEOTIDE SEQUENCE</scope>
</reference>
<dbReference type="EMBL" id="LAZR01040321">
    <property type="protein sequence ID" value="KKL14779.1"/>
    <property type="molecule type" value="Genomic_DNA"/>
</dbReference>
<dbReference type="AlphaFoldDB" id="A0A0F9AYU4"/>
<evidence type="ECO:0008006" key="2">
    <source>
        <dbReference type="Google" id="ProtNLM"/>
    </source>
</evidence>
<accession>A0A0F9AYU4</accession>